<dbReference type="OrthoDB" id="4072826at2759"/>
<accession>A0A136J0M2</accession>
<dbReference type="PANTHER" id="PTHR43792:SF1">
    <property type="entry name" value="N-ACETYLTRANSFERASE DOMAIN-CONTAINING PROTEIN"/>
    <property type="match status" value="1"/>
</dbReference>
<dbReference type="InParanoid" id="A0A136J0M2"/>
<dbReference type="Gene3D" id="3.40.630.30">
    <property type="match status" value="1"/>
</dbReference>
<proteinExistence type="predicted"/>
<dbReference type="InterPro" id="IPR016181">
    <property type="entry name" value="Acyl_CoA_acyltransferase"/>
</dbReference>
<reference evidence="3" key="1">
    <citation type="submission" date="2016-02" db="EMBL/GenBank/DDBJ databases">
        <title>Draft genome sequence of Microdochium bolleyi, a fungal endophyte of beachgrass.</title>
        <authorList>
            <consortium name="DOE Joint Genome Institute"/>
            <person name="David A.S."/>
            <person name="May G."/>
            <person name="Haridas S."/>
            <person name="Lim J."/>
            <person name="Wang M."/>
            <person name="Labutti K."/>
            <person name="Lipzen A."/>
            <person name="Barry K."/>
            <person name="Grigoriev I.V."/>
        </authorList>
    </citation>
    <scope>NUCLEOTIDE SEQUENCE [LARGE SCALE GENOMIC DNA]</scope>
    <source>
        <strain evidence="3">J235TASD1</strain>
    </source>
</reference>
<dbReference type="AlphaFoldDB" id="A0A136J0M2"/>
<dbReference type="InterPro" id="IPR000182">
    <property type="entry name" value="GNAT_dom"/>
</dbReference>
<dbReference type="GO" id="GO:0016747">
    <property type="term" value="F:acyltransferase activity, transferring groups other than amino-acyl groups"/>
    <property type="evidence" value="ECO:0007669"/>
    <property type="project" value="InterPro"/>
</dbReference>
<feature type="domain" description="N-acetyltransferase" evidence="1">
    <location>
        <begin position="37"/>
        <end position="207"/>
    </location>
</feature>
<evidence type="ECO:0000313" key="2">
    <source>
        <dbReference type="EMBL" id="KXJ90722.1"/>
    </source>
</evidence>
<evidence type="ECO:0000313" key="3">
    <source>
        <dbReference type="Proteomes" id="UP000070501"/>
    </source>
</evidence>
<keyword evidence="3" id="KW-1185">Reference proteome</keyword>
<name>A0A136J0M2_9PEZI</name>
<evidence type="ECO:0000259" key="1">
    <source>
        <dbReference type="Pfam" id="PF13302"/>
    </source>
</evidence>
<dbReference type="Proteomes" id="UP000070501">
    <property type="component" value="Unassembled WGS sequence"/>
</dbReference>
<dbReference type="SUPFAM" id="SSF55729">
    <property type="entry name" value="Acyl-CoA N-acyltransferases (Nat)"/>
    <property type="match status" value="1"/>
</dbReference>
<dbReference type="InterPro" id="IPR051531">
    <property type="entry name" value="N-acetyltransferase"/>
</dbReference>
<organism evidence="2 3">
    <name type="scientific">Microdochium bolleyi</name>
    <dbReference type="NCBI Taxonomy" id="196109"/>
    <lineage>
        <taxon>Eukaryota</taxon>
        <taxon>Fungi</taxon>
        <taxon>Dikarya</taxon>
        <taxon>Ascomycota</taxon>
        <taxon>Pezizomycotina</taxon>
        <taxon>Sordariomycetes</taxon>
        <taxon>Xylariomycetidae</taxon>
        <taxon>Xylariales</taxon>
        <taxon>Microdochiaceae</taxon>
        <taxon>Microdochium</taxon>
    </lineage>
</organism>
<dbReference type="Pfam" id="PF13302">
    <property type="entry name" value="Acetyltransf_3"/>
    <property type="match status" value="1"/>
</dbReference>
<dbReference type="PANTHER" id="PTHR43792">
    <property type="entry name" value="GNAT FAMILY, PUTATIVE (AFU_ORTHOLOGUE AFUA_3G00765)-RELATED-RELATED"/>
    <property type="match status" value="1"/>
</dbReference>
<sequence>MASTTPTPTPPMVLVRTTLPPRPMPPNSERAPIKTARLVLRPLVDADLDGMHRLRTQAEAMTGTMRGVPDTSIAETQKAMEFFLPPHDAEQFLFGIFWQATGELIGEGGVHNLESGSSGWPEIGYKLRKEFWGMGVGSEFLAALVEAWWRLPGREQVVRRVHRDSCVPAIPRSQQEGEPVDVVEQVYANTDWDNYGSQKVLGKTGFRKFTEWTEPETRVNLQGQTSRLFGYCLARPDQGP</sequence>
<dbReference type="EMBL" id="KQ964252">
    <property type="protein sequence ID" value="KXJ90722.1"/>
    <property type="molecule type" value="Genomic_DNA"/>
</dbReference>
<gene>
    <name evidence="2" type="ORF">Micbo1qcDRAFT_164372</name>
</gene>
<protein>
    <submittedName>
        <fullName evidence="2">GNAT domain-domain-containing protein</fullName>
    </submittedName>
</protein>